<evidence type="ECO:0000313" key="3">
    <source>
        <dbReference type="EMBL" id="EET89779.1"/>
    </source>
</evidence>
<reference evidence="3 4" key="1">
    <citation type="journal article" date="2009" name="Genome Biol.">
        <title>Community-wide analysis of microbial genome sequence signatures.</title>
        <authorList>
            <person name="Dick G.J."/>
            <person name="Andersson A.F."/>
            <person name="Baker B.J."/>
            <person name="Simmons S.L."/>
            <person name="Thomas B.C."/>
            <person name="Yelton A.P."/>
            <person name="Banfield J.F."/>
        </authorList>
    </citation>
    <scope>NUCLEOTIDE SEQUENCE [LARGE SCALE GENOMIC DNA]</scope>
    <source>
        <strain evidence="3">ARMAN-2</strain>
    </source>
</reference>
<gene>
    <name evidence="3" type="ORF">UNLARM2_0892</name>
</gene>
<dbReference type="Pfam" id="PF14321">
    <property type="entry name" value="DUF4382"/>
    <property type="match status" value="1"/>
</dbReference>
<evidence type="ECO:0000259" key="2">
    <source>
        <dbReference type="Pfam" id="PF14321"/>
    </source>
</evidence>
<reference evidence="3 4" key="2">
    <citation type="journal article" date="2010" name="Proc. Natl. Acad. Sci. U.S.A.">
        <title>Enigmatic, ultrasmall, uncultivated Archaea.</title>
        <authorList>
            <person name="Baker B.J."/>
            <person name="Comolli L.R."/>
            <person name="Dick G.J."/>
            <person name="Hauser L.J."/>
            <person name="Hyatt D."/>
            <person name="Dill B.D."/>
            <person name="Land M.L."/>
            <person name="Verberkmoes N.C."/>
            <person name="Hettich R.L."/>
            <person name="Banfield J.F."/>
        </authorList>
    </citation>
    <scope>NUCLEOTIDE SEQUENCE [LARGE SCALE GENOMIC DNA]</scope>
    <source>
        <strain evidence="3">ARMAN-2</strain>
    </source>
</reference>
<protein>
    <recommendedName>
        <fullName evidence="2">DUF4382 domain-containing protein</fullName>
    </recommendedName>
</protein>
<keyword evidence="1" id="KW-0812">Transmembrane</keyword>
<keyword evidence="1" id="KW-1133">Transmembrane helix</keyword>
<name>C7DIK5_MICA2</name>
<sequence length="483" mass="51467">MNKGLKYIIGIIIVLAVIYVVVEATTRAPVVSTTTVPSTVSAFLPSTYIVQLTDPPQVPAGTSALVVTYSNVELHEAGQGNTSGFISTNASGTVNLMNLTNFTQTIAALHVSSNQTFDMARFNITSASITINGTTYNVTVPSSELLVKISGTNSTSRGAVIDLTPTVVEIYEQNQTLFVLVPSARAVAIGSSAVNSSSVHAGFRVRVNSTTKARLDHIRPNISIVSESLSITGNRTDLSVTVKNNANRTVQLKHVILEGYTSFSLGANASVPMTAPGYGGSGLYGNIGVGNSMNYSSGPSSAELTNFSQMSKEMLGGNLSEVFNISSNDSAEGLSEASTFFHEKVNSSELLHIQNELRSRMNYSVFEDFHSFNMSNRSLLHEVGDVNEFYRRFHNVLTFVVMSNGTLSLPFAENEAEGPNGYNLTAGSEVTLTYDSVALLGARQPIASYFGKGPVIVPLVNQTYTIRVIGTEGAYAQANVTAS</sequence>
<dbReference type="AlphaFoldDB" id="C7DIK5"/>
<keyword evidence="1" id="KW-0472">Membrane</keyword>
<dbReference type="EMBL" id="GG697241">
    <property type="protein sequence ID" value="EET89779.1"/>
    <property type="molecule type" value="Genomic_DNA"/>
</dbReference>
<evidence type="ECO:0000313" key="4">
    <source>
        <dbReference type="Proteomes" id="UP000332487"/>
    </source>
</evidence>
<keyword evidence="4" id="KW-1185">Reference proteome</keyword>
<organism evidence="3 4">
    <name type="scientific">Candidatus Micrarchaeum acidiphilum ARMAN-2</name>
    <dbReference type="NCBI Taxonomy" id="425595"/>
    <lineage>
        <taxon>Archaea</taxon>
        <taxon>Candidatus Micrarchaeota</taxon>
        <taxon>Candidatus Micrarchaeia</taxon>
        <taxon>Candidatus Micrarchaeales</taxon>
        <taxon>Candidatus Micrarchaeaceae</taxon>
        <taxon>Candidatus Micrarchaeum</taxon>
    </lineage>
</organism>
<dbReference type="InterPro" id="IPR025491">
    <property type="entry name" value="DUF4382"/>
</dbReference>
<feature type="domain" description="DUF4382" evidence="2">
    <location>
        <begin position="50"/>
        <end position="150"/>
    </location>
</feature>
<feature type="transmembrane region" description="Helical" evidence="1">
    <location>
        <begin position="7"/>
        <end position="25"/>
    </location>
</feature>
<accession>C7DIK5</accession>
<dbReference type="Proteomes" id="UP000332487">
    <property type="component" value="Unassembled WGS sequence"/>
</dbReference>
<proteinExistence type="predicted"/>
<evidence type="ECO:0000256" key="1">
    <source>
        <dbReference type="SAM" id="Phobius"/>
    </source>
</evidence>